<comment type="caution">
    <text evidence="2">The sequence shown here is derived from an EMBL/GenBank/DDBJ whole genome shotgun (WGS) entry which is preliminary data.</text>
</comment>
<name>M6VNN2_9LEPT</name>
<organism evidence="2 3">
    <name type="scientific">Leptospira santarosai str. CBC1416</name>
    <dbReference type="NCBI Taxonomy" id="1193059"/>
    <lineage>
        <taxon>Bacteria</taxon>
        <taxon>Pseudomonadati</taxon>
        <taxon>Spirochaetota</taxon>
        <taxon>Spirochaetia</taxon>
        <taxon>Leptospirales</taxon>
        <taxon>Leptospiraceae</taxon>
        <taxon>Leptospira</taxon>
    </lineage>
</organism>
<evidence type="ECO:0000313" key="3">
    <source>
        <dbReference type="Proteomes" id="UP000012149"/>
    </source>
</evidence>
<evidence type="ECO:0000313" key="2">
    <source>
        <dbReference type="EMBL" id="EMO58395.1"/>
    </source>
</evidence>
<dbReference type="Proteomes" id="UP000012149">
    <property type="component" value="Unassembled WGS sequence"/>
</dbReference>
<feature type="region of interest" description="Disordered" evidence="1">
    <location>
        <begin position="1"/>
        <end position="25"/>
    </location>
</feature>
<reference evidence="2 3" key="1">
    <citation type="submission" date="2013-01" db="EMBL/GenBank/DDBJ databases">
        <authorList>
            <person name="Harkins D.M."/>
            <person name="Durkin A.S."/>
            <person name="Brinkac L.M."/>
            <person name="Haft D.H."/>
            <person name="Selengut J.D."/>
            <person name="Sanka R."/>
            <person name="DePew J."/>
            <person name="Purushe J."/>
            <person name="Matthias M.A."/>
            <person name="Vinetz J.M."/>
            <person name="Sutton G.G."/>
            <person name="Nierman W.C."/>
            <person name="Fouts D.E."/>
        </authorList>
    </citation>
    <scope>NUCLEOTIDE SEQUENCE [LARGE SCALE GENOMIC DNA]</scope>
    <source>
        <strain evidence="2 3">CBC1416</strain>
    </source>
</reference>
<evidence type="ECO:0000256" key="1">
    <source>
        <dbReference type="SAM" id="MobiDB-lite"/>
    </source>
</evidence>
<feature type="compositionally biased region" description="Basic and acidic residues" evidence="1">
    <location>
        <begin position="1"/>
        <end position="10"/>
    </location>
</feature>
<gene>
    <name evidence="2" type="ORF">LEP1GSC161_2737</name>
</gene>
<sequence>MGEQACVDKKARNRTTRKNFPDKDPKKIEVNKKKLEFKLMVNLEY</sequence>
<protein>
    <submittedName>
        <fullName evidence="2">Uncharacterized protein</fullName>
    </submittedName>
</protein>
<accession>M6VNN2</accession>
<dbReference type="EMBL" id="AKWE02000080">
    <property type="protein sequence ID" value="EMO58395.1"/>
    <property type="molecule type" value="Genomic_DNA"/>
</dbReference>
<dbReference type="AlphaFoldDB" id="M6VNN2"/>
<proteinExistence type="predicted"/>